<dbReference type="Pfam" id="PF13730">
    <property type="entry name" value="HTH_36"/>
    <property type="match status" value="1"/>
</dbReference>
<evidence type="ECO:0000256" key="1">
    <source>
        <dbReference type="SAM" id="MobiDB-lite"/>
    </source>
</evidence>
<proteinExistence type="predicted"/>
<protein>
    <submittedName>
        <fullName evidence="2">Primosomal protein 1</fullName>
    </submittedName>
</protein>
<accession>A0A8S5PPM7</accession>
<reference evidence="2" key="1">
    <citation type="journal article" date="2021" name="Proc. Natl. Acad. Sci. U.S.A.">
        <title>A Catalog of Tens of Thousands of Viruses from Human Metagenomes Reveals Hidden Associations with Chronic Diseases.</title>
        <authorList>
            <person name="Tisza M.J."/>
            <person name="Buck C.B."/>
        </authorList>
    </citation>
    <scope>NUCLEOTIDE SEQUENCE</scope>
    <source>
        <strain evidence="2">CtEg02</strain>
    </source>
</reference>
<evidence type="ECO:0000313" key="2">
    <source>
        <dbReference type="EMBL" id="DAE09054.1"/>
    </source>
</evidence>
<organism evidence="2">
    <name type="scientific">Myoviridae sp. ctEg02</name>
    <dbReference type="NCBI Taxonomy" id="2825061"/>
    <lineage>
        <taxon>Viruses</taxon>
        <taxon>Duplodnaviria</taxon>
        <taxon>Heunggongvirae</taxon>
        <taxon>Uroviricota</taxon>
        <taxon>Caudoviricetes</taxon>
    </lineage>
</organism>
<sequence length="348" mass="38520">MSIDATRWAWSLQGIRPTQKLVLLSLADRAGENHVCWPSLQRLAFDTGLDVKTIRTCLIDLAQAGIVSRREVRGRGYEYTLVGVEGRENQTILTDYRKTASKKPFSENATPTSFGRGIDNHQDFNDNFLDTPTDLGTPTKTGTGTDLGTPPLPVSVPHPYQFRYPTPTKTGTRIYQEPIKNRSENLEESVQTHTRTRSQKPKPQKLTFGEYANVKLTAEEHGKLIAAYGEDKTADAIAFLDIHLGARAGKDPYKSHYLALRKWVFDAVEERKAKKQAAPSGRTQAPMTARQAETAKRGEWAKQILKFDEVMKNGELATVGFGTEQGVCALSATDAGTGRVRAVGQDLE</sequence>
<feature type="compositionally biased region" description="Basic residues" evidence="1">
    <location>
        <begin position="194"/>
        <end position="203"/>
    </location>
</feature>
<dbReference type="EMBL" id="BK015482">
    <property type="protein sequence ID" value="DAE09054.1"/>
    <property type="molecule type" value="Genomic_DNA"/>
</dbReference>
<feature type="region of interest" description="Disordered" evidence="1">
    <location>
        <begin position="138"/>
        <end position="204"/>
    </location>
</feature>
<feature type="region of interest" description="Disordered" evidence="1">
    <location>
        <begin position="275"/>
        <end position="294"/>
    </location>
</feature>
<name>A0A8S5PPM7_9CAUD</name>
<feature type="compositionally biased region" description="Low complexity" evidence="1">
    <location>
        <begin position="138"/>
        <end position="149"/>
    </location>
</feature>